<dbReference type="InterPro" id="IPR036388">
    <property type="entry name" value="WH-like_DNA-bd_sf"/>
</dbReference>
<dbReference type="SMART" id="SM00316">
    <property type="entry name" value="S1"/>
    <property type="match status" value="2"/>
</dbReference>
<dbReference type="Gene3D" id="1.10.10.10">
    <property type="entry name" value="Winged helix-like DNA-binding domain superfamily/Winged helix DNA-binding domain"/>
    <property type="match status" value="1"/>
</dbReference>
<dbReference type="AlphaFoldDB" id="A0A937G318"/>
<dbReference type="InterPro" id="IPR039566">
    <property type="entry name" value="CvfB_S1_st"/>
</dbReference>
<dbReference type="InterPro" id="IPR040764">
    <property type="entry name" value="CvfB_WH"/>
</dbReference>
<evidence type="ECO:0000259" key="2">
    <source>
        <dbReference type="SMART" id="SM00316"/>
    </source>
</evidence>
<dbReference type="PIRSF" id="PIRSF012524">
    <property type="entry name" value="YitL_S1"/>
    <property type="match status" value="1"/>
</dbReference>
<dbReference type="EMBL" id="JAEUGD010000066">
    <property type="protein sequence ID" value="MBL6449123.1"/>
    <property type="molecule type" value="Genomic_DNA"/>
</dbReference>
<dbReference type="PANTHER" id="PTHR37296:SF1">
    <property type="entry name" value="CONSERVED VIRULENCE FACTOR B"/>
    <property type="match status" value="1"/>
</dbReference>
<name>A0A937G318_9BACT</name>
<keyword evidence="4" id="KW-1185">Reference proteome</keyword>
<dbReference type="InterPro" id="IPR014464">
    <property type="entry name" value="CvfB_fam"/>
</dbReference>
<proteinExistence type="inferred from homology"/>
<evidence type="ECO:0000313" key="4">
    <source>
        <dbReference type="Proteomes" id="UP000614216"/>
    </source>
</evidence>
<evidence type="ECO:0000256" key="1">
    <source>
        <dbReference type="PIRNR" id="PIRNR012524"/>
    </source>
</evidence>
<dbReference type="InterPro" id="IPR012340">
    <property type="entry name" value="NA-bd_OB-fold"/>
</dbReference>
<dbReference type="PANTHER" id="PTHR37296">
    <property type="entry name" value="CONSERVED VIRULENCE FACTOR B"/>
    <property type="match status" value="1"/>
</dbReference>
<accession>A0A937G318</accession>
<sequence length="275" mass="31196">MEIGNYYELEVGKEVDFGVYLNSELGEILLPLKYVPEGTEVGDILRVFIHKDSEDRLLATTLEPKGKVGDFVSLTTKDLTPHGAFMDWGLEKDLFVPNREQHTPFQIGRNYIVRVCLDYKSDRLIGVSKINTFLSNANLEELKEGDQVQLLIYAETEAGYSAVINNKHKGLIYRNEVFEPINVGDEKTGFIKKIREDLKIDLSLNSIGVDAIDKNREVVLENLREHGGFLPYHDKSEPEAITKQFNMSKKAFKKAIGGLYKDQVINIESDGIRLK</sequence>
<gene>
    <name evidence="3" type="ORF">JMN32_22620</name>
</gene>
<dbReference type="Pfam" id="PF13509">
    <property type="entry name" value="S1_2"/>
    <property type="match status" value="1"/>
</dbReference>
<dbReference type="GO" id="GO:0003676">
    <property type="term" value="F:nucleic acid binding"/>
    <property type="evidence" value="ECO:0007669"/>
    <property type="project" value="InterPro"/>
</dbReference>
<protein>
    <submittedName>
        <fullName evidence="3">GntR family transcriptional regulator</fullName>
    </submittedName>
</protein>
<dbReference type="InterPro" id="IPR003029">
    <property type="entry name" value="S1_domain"/>
</dbReference>
<organism evidence="3 4">
    <name type="scientific">Fulvivirga marina</name>
    <dbReference type="NCBI Taxonomy" id="2494733"/>
    <lineage>
        <taxon>Bacteria</taxon>
        <taxon>Pseudomonadati</taxon>
        <taxon>Bacteroidota</taxon>
        <taxon>Cytophagia</taxon>
        <taxon>Cytophagales</taxon>
        <taxon>Fulvivirgaceae</taxon>
        <taxon>Fulvivirga</taxon>
    </lineage>
</organism>
<dbReference type="Gene3D" id="2.40.50.140">
    <property type="entry name" value="Nucleic acid-binding proteins"/>
    <property type="match status" value="1"/>
</dbReference>
<feature type="domain" description="S1 motif" evidence="2">
    <location>
        <begin position="2"/>
        <end position="77"/>
    </location>
</feature>
<dbReference type="Proteomes" id="UP000614216">
    <property type="component" value="Unassembled WGS sequence"/>
</dbReference>
<reference evidence="3" key="1">
    <citation type="submission" date="2021-01" db="EMBL/GenBank/DDBJ databases">
        <title>Fulvivirga kasyanovii gen. nov., sp nov., a novel member of the phylum Bacteroidetes isolated from seawater in a mussel farm.</title>
        <authorList>
            <person name="Zhao L.-H."/>
            <person name="Wang Z.-J."/>
        </authorList>
    </citation>
    <scope>NUCLEOTIDE SEQUENCE</scope>
    <source>
        <strain evidence="3">29W222</strain>
    </source>
</reference>
<feature type="domain" description="S1 motif" evidence="2">
    <location>
        <begin position="143"/>
        <end position="205"/>
    </location>
</feature>
<comment type="caution">
    <text evidence="3">The sequence shown here is derived from an EMBL/GenBank/DDBJ whole genome shotgun (WGS) entry which is preliminary data.</text>
</comment>
<comment type="similarity">
    <text evidence="1">Belongs to the CvfB family.</text>
</comment>
<dbReference type="Pfam" id="PF17783">
    <property type="entry name" value="WHD_CvfB"/>
    <property type="match status" value="1"/>
</dbReference>
<dbReference type="RefSeq" id="WP_202858657.1">
    <property type="nucleotide sequence ID" value="NZ_JAEUGD010000066.1"/>
</dbReference>
<evidence type="ECO:0000313" key="3">
    <source>
        <dbReference type="EMBL" id="MBL6449123.1"/>
    </source>
</evidence>